<sequence length="25" mass="2664">MFKVGTTFIAGFDGSSEVHAVHVKV</sequence>
<dbReference type="Proteomes" id="UP000015104">
    <property type="component" value="Unassembled WGS sequence"/>
</dbReference>
<reference evidence="1" key="2">
    <citation type="submission" date="2015-06" db="UniProtKB">
        <authorList>
            <consortium name="EnsemblMetazoa"/>
        </authorList>
    </citation>
    <scope>IDENTIFICATION</scope>
</reference>
<evidence type="ECO:0000313" key="1">
    <source>
        <dbReference type="EnsemblMetazoa" id="tetur06g00640.1"/>
    </source>
</evidence>
<dbReference type="EMBL" id="CAEY01001792">
    <property type="status" value="NOT_ANNOTATED_CDS"/>
    <property type="molecule type" value="Genomic_DNA"/>
</dbReference>
<dbReference type="EnsemblMetazoa" id="tetur06g00640.1">
    <property type="protein sequence ID" value="tetur06g00640.1"/>
    <property type="gene ID" value="tetur06g00640"/>
</dbReference>
<proteinExistence type="predicted"/>
<evidence type="ECO:0000313" key="2">
    <source>
        <dbReference type="Proteomes" id="UP000015104"/>
    </source>
</evidence>
<keyword evidence="2" id="KW-1185">Reference proteome</keyword>
<accession>T1K6I7</accession>
<protein>
    <submittedName>
        <fullName evidence="1">Uncharacterized protein</fullName>
    </submittedName>
</protein>
<dbReference type="HOGENOM" id="CLU_3419636_0_0_1"/>
<name>T1K6I7_TETUR</name>
<organism evidence="1 2">
    <name type="scientific">Tetranychus urticae</name>
    <name type="common">Two-spotted spider mite</name>
    <dbReference type="NCBI Taxonomy" id="32264"/>
    <lineage>
        <taxon>Eukaryota</taxon>
        <taxon>Metazoa</taxon>
        <taxon>Ecdysozoa</taxon>
        <taxon>Arthropoda</taxon>
        <taxon>Chelicerata</taxon>
        <taxon>Arachnida</taxon>
        <taxon>Acari</taxon>
        <taxon>Acariformes</taxon>
        <taxon>Trombidiformes</taxon>
        <taxon>Prostigmata</taxon>
        <taxon>Eleutherengona</taxon>
        <taxon>Raphignathae</taxon>
        <taxon>Tetranychoidea</taxon>
        <taxon>Tetranychidae</taxon>
        <taxon>Tetranychus</taxon>
    </lineage>
</organism>
<dbReference type="AlphaFoldDB" id="T1K6I7"/>
<reference evidence="2" key="1">
    <citation type="submission" date="2011-08" db="EMBL/GenBank/DDBJ databases">
        <authorList>
            <person name="Rombauts S."/>
        </authorList>
    </citation>
    <scope>NUCLEOTIDE SEQUENCE</scope>
    <source>
        <strain evidence="2">London</strain>
    </source>
</reference>